<reference evidence="1 2" key="1">
    <citation type="submission" date="2020-07" db="EMBL/GenBank/DDBJ databases">
        <title>Genomic Encyclopedia of Type Strains, Phase IV (KMG-IV): sequencing the most valuable type-strain genomes for metagenomic binning, comparative biology and taxonomic classification.</title>
        <authorList>
            <person name="Goeker M."/>
        </authorList>
    </citation>
    <scope>NUCLEOTIDE SEQUENCE [LARGE SCALE GENOMIC DNA]</scope>
    <source>
        <strain evidence="1 2">DSM 45533</strain>
    </source>
</reference>
<protein>
    <submittedName>
        <fullName evidence="1">Uncharacterized protein</fullName>
    </submittedName>
</protein>
<organism evidence="1 2">
    <name type="scientific">Nonomuraea soli</name>
    <dbReference type="NCBI Taxonomy" id="1032476"/>
    <lineage>
        <taxon>Bacteria</taxon>
        <taxon>Bacillati</taxon>
        <taxon>Actinomycetota</taxon>
        <taxon>Actinomycetes</taxon>
        <taxon>Streptosporangiales</taxon>
        <taxon>Streptosporangiaceae</taxon>
        <taxon>Nonomuraea</taxon>
    </lineage>
</organism>
<dbReference type="AlphaFoldDB" id="A0A7W0CUV8"/>
<name>A0A7W0CUV8_9ACTN</name>
<dbReference type="RefSeq" id="WP_181616435.1">
    <property type="nucleotide sequence ID" value="NZ_BAABAM010000015.1"/>
</dbReference>
<keyword evidence="2" id="KW-1185">Reference proteome</keyword>
<sequence length="186" mass="21341">MIPSNAARSPASEVKDRQPTPYGQRLLLRHLREPLYLSTELLQRATRSYRSALSTSRLPTSRTIVLGVVERTTAGNLIIADLAAMLTNRAYIPADSSYEVRMADQLIASGRAFVKPLRYDNNFEVFPDFVLTDTDPWQYVEVWGMPGREAYERRKRDKQAHYRQAGIDLLGWDVNQPLPEMRRPHP</sequence>
<evidence type="ECO:0000313" key="2">
    <source>
        <dbReference type="Proteomes" id="UP000530928"/>
    </source>
</evidence>
<accession>A0A7W0CUV8</accession>
<dbReference type="EMBL" id="JACDUR010000013">
    <property type="protein sequence ID" value="MBA2897756.1"/>
    <property type="molecule type" value="Genomic_DNA"/>
</dbReference>
<evidence type="ECO:0000313" key="1">
    <source>
        <dbReference type="EMBL" id="MBA2897756.1"/>
    </source>
</evidence>
<dbReference type="InterPro" id="IPR009553">
    <property type="entry name" value="DUF1173"/>
</dbReference>
<proteinExistence type="predicted"/>
<dbReference type="Pfam" id="PF06666">
    <property type="entry name" value="DUF1173"/>
    <property type="match status" value="1"/>
</dbReference>
<dbReference type="Proteomes" id="UP000530928">
    <property type="component" value="Unassembled WGS sequence"/>
</dbReference>
<gene>
    <name evidence="1" type="ORF">HNR30_009162</name>
</gene>
<comment type="caution">
    <text evidence="1">The sequence shown here is derived from an EMBL/GenBank/DDBJ whole genome shotgun (WGS) entry which is preliminary data.</text>
</comment>